<sequence>MHDTSCFYNEELKNRFINDKSEEIISVTSMYYMFKKVAKIETELNKDLCDWNYYEIMEYYKLLNCSSIQPLIIINAIFSQYTQFCLMNNIVKDSQNHYTEVKREILIKCINKLILDKKCVDREQVLTWIDELPNPKDQFIMLGVFEFGKRRNYYDIANAKPEDVDLRNCTLKLENRTVKISEKLVEIIKDCMSTNYYFSVSGSFLKRMPLIYDGHIVKKYPNEEIKSTDYAKEETFIKVLQEVLNILVLKNG</sequence>
<feature type="domain" description="MrpR N-terminal core-binding" evidence="1">
    <location>
        <begin position="7"/>
        <end position="86"/>
    </location>
</feature>
<organism evidence="2">
    <name type="scientific">virus sp. ctmTa7</name>
    <dbReference type="NCBI Taxonomy" id="2828255"/>
    <lineage>
        <taxon>Viruses</taxon>
    </lineage>
</organism>
<accession>A0A8S5RC53</accession>
<evidence type="ECO:0000313" key="2">
    <source>
        <dbReference type="EMBL" id="DAE28653.1"/>
    </source>
</evidence>
<evidence type="ECO:0000259" key="1">
    <source>
        <dbReference type="Pfam" id="PF22822"/>
    </source>
</evidence>
<dbReference type="InterPro" id="IPR055009">
    <property type="entry name" value="MrpR_N_CB"/>
</dbReference>
<name>A0A8S5RC53_9VIRU</name>
<dbReference type="Pfam" id="PF22822">
    <property type="entry name" value="MrpR_N_CB"/>
    <property type="match status" value="1"/>
</dbReference>
<protein>
    <submittedName>
        <fullName evidence="2">Tyrosine recombinase</fullName>
    </submittedName>
</protein>
<reference evidence="2" key="1">
    <citation type="journal article" date="2021" name="Proc. Natl. Acad. Sci. U.S.A.">
        <title>A Catalog of Tens of Thousands of Viruses from Human Metagenomes Reveals Hidden Associations with Chronic Diseases.</title>
        <authorList>
            <person name="Tisza M.J."/>
            <person name="Buck C.B."/>
        </authorList>
    </citation>
    <scope>NUCLEOTIDE SEQUENCE</scope>
    <source>
        <strain evidence="2">CtmTa7</strain>
    </source>
</reference>
<proteinExistence type="predicted"/>
<dbReference type="EMBL" id="BK059091">
    <property type="protein sequence ID" value="DAE28653.1"/>
    <property type="molecule type" value="Genomic_DNA"/>
</dbReference>